<name>A0AAD0PW58_PSEAV</name>
<protein>
    <submittedName>
        <fullName evidence="1">Uncharacterized protein</fullName>
    </submittedName>
</protein>
<evidence type="ECO:0000313" key="1">
    <source>
        <dbReference type="EMBL" id="AXH59875.1"/>
    </source>
</evidence>
<organism evidence="1 2">
    <name type="scientific">Pseudomonas amygdali pv. lachrymans str. M301315</name>
    <dbReference type="NCBI Taxonomy" id="629260"/>
    <lineage>
        <taxon>Bacteria</taxon>
        <taxon>Pseudomonadati</taxon>
        <taxon>Pseudomonadota</taxon>
        <taxon>Gammaproteobacteria</taxon>
        <taxon>Pseudomonadales</taxon>
        <taxon>Pseudomonadaceae</taxon>
        <taxon>Pseudomonas</taxon>
        <taxon>Pseudomonas amygdali</taxon>
    </lineage>
</organism>
<dbReference type="EMBL" id="CP031226">
    <property type="protein sequence ID" value="AXH59875.1"/>
    <property type="molecule type" value="Genomic_DNA"/>
</dbReference>
<accession>A0AAD0PW58</accession>
<keyword evidence="1" id="KW-0614">Plasmid</keyword>
<geneLocation type="plasmid" evidence="2">
    <name>pmppla107</name>
</geneLocation>
<sequence length="176" mass="19270">MCSQRFDISMSLDDQQLQDLQALHKNGSGGTQVSIPVERLKLLEHEGLIRPVGEARFVLTRVGLSVLAPPCQESIAAELDKRLEAAGMIAVAEMLRGAPLDGFITHAGVHSPETFGQWLEMRRGEMLRLQAGYDLGDKPKGDELYEWVVSHSAVFAEVHVNFKAAMASTKPPAVVH</sequence>
<dbReference type="AlphaFoldDB" id="A0AAD0PW58"/>
<proteinExistence type="predicted"/>
<reference evidence="1 2" key="1">
    <citation type="journal article" date="2011" name="PLoS Pathog.">
        <title>Dynamic evolution of pathogenicity revealed by sequencing and comparative genomics of 19 Pseudomonas syringae isolates.</title>
        <authorList>
            <person name="Baltrus D.A."/>
            <person name="Nishimura M.T."/>
            <person name="Romanchuk A."/>
            <person name="Chang J.H."/>
            <person name="Mukhtar M.S."/>
            <person name="Cherkis K."/>
            <person name="Roach J."/>
            <person name="Grant S.R."/>
            <person name="Jones C.D."/>
            <person name="Dangl J.L."/>
        </authorList>
    </citation>
    <scope>NUCLEOTIDE SEQUENCE [LARGE SCALE GENOMIC DNA]</scope>
    <source>
        <strain evidence="1 2">M301315</strain>
    </source>
</reference>
<dbReference type="Proteomes" id="UP000006426">
    <property type="component" value="Plasmid pmppla107"/>
</dbReference>
<gene>
    <name evidence="1" type="ORF">PLA107_032130</name>
</gene>
<evidence type="ECO:0000313" key="2">
    <source>
        <dbReference type="Proteomes" id="UP000006426"/>
    </source>
</evidence>